<dbReference type="VEuPathDB" id="FungiDB:PMAA_037660"/>
<keyword evidence="2" id="KW-1185">Reference proteome</keyword>
<dbReference type="HOGENOM" id="CLU_1555770_0_0_1"/>
<dbReference type="PhylomeDB" id="B6Q2B2"/>
<protein>
    <submittedName>
        <fullName evidence="1">Uncharacterized protein</fullName>
    </submittedName>
</protein>
<dbReference type="EMBL" id="DS995899">
    <property type="protein sequence ID" value="EEA28983.1"/>
    <property type="molecule type" value="Genomic_DNA"/>
</dbReference>
<reference evidence="2" key="1">
    <citation type="journal article" date="2015" name="Genome Announc.">
        <title>Genome sequence of the AIDS-associated pathogen Penicillium marneffei (ATCC18224) and its near taxonomic relative Talaromyces stipitatus (ATCC10500).</title>
        <authorList>
            <person name="Nierman W.C."/>
            <person name="Fedorova-Abrams N.D."/>
            <person name="Andrianopoulos A."/>
        </authorList>
    </citation>
    <scope>NUCLEOTIDE SEQUENCE [LARGE SCALE GENOMIC DNA]</scope>
    <source>
        <strain evidence="2">ATCC 18224 / CBS 334.59 / QM 7333</strain>
    </source>
</reference>
<evidence type="ECO:0000313" key="2">
    <source>
        <dbReference type="Proteomes" id="UP000001294"/>
    </source>
</evidence>
<gene>
    <name evidence="1" type="ORF">PMAA_037660</name>
</gene>
<dbReference type="Proteomes" id="UP000001294">
    <property type="component" value="Unassembled WGS sequence"/>
</dbReference>
<name>B6Q2B2_TALMQ</name>
<dbReference type="OrthoDB" id="4520672at2759"/>
<sequence length="172" mass="19949">MPPYATTPFKDLCLYPQPLNPHLRPMPVVSITALPLKDERDPVWAEQCCLQCAKLVGSVDLFCVPHPNKSENKRIRCYNLNITCIPIPQDHVDTFRSIQVFFKKRDLKYAFLFRRAWIIGMNNEPTARIGRQLYLLNRNIERLINAQLAIRNEPPVAPIEEVFGEDVSRYDV</sequence>
<organism evidence="1 2">
    <name type="scientific">Talaromyces marneffei (strain ATCC 18224 / CBS 334.59 / QM 7333)</name>
    <name type="common">Penicillium marneffei</name>
    <dbReference type="NCBI Taxonomy" id="441960"/>
    <lineage>
        <taxon>Eukaryota</taxon>
        <taxon>Fungi</taxon>
        <taxon>Dikarya</taxon>
        <taxon>Ascomycota</taxon>
        <taxon>Pezizomycotina</taxon>
        <taxon>Eurotiomycetes</taxon>
        <taxon>Eurotiomycetidae</taxon>
        <taxon>Eurotiales</taxon>
        <taxon>Trichocomaceae</taxon>
        <taxon>Talaromyces</taxon>
        <taxon>Talaromyces sect. Talaromyces</taxon>
    </lineage>
</organism>
<proteinExistence type="predicted"/>
<dbReference type="AlphaFoldDB" id="B6Q2B2"/>
<accession>B6Q2B2</accession>
<evidence type="ECO:0000313" key="1">
    <source>
        <dbReference type="EMBL" id="EEA28983.1"/>
    </source>
</evidence>